<keyword evidence="2" id="KW-1185">Reference proteome</keyword>
<proteinExistence type="predicted"/>
<dbReference type="InterPro" id="IPR005624">
    <property type="entry name" value="PduO/GlcC-like"/>
</dbReference>
<evidence type="ECO:0000313" key="2">
    <source>
        <dbReference type="Proteomes" id="UP000279259"/>
    </source>
</evidence>
<dbReference type="Pfam" id="PF03928">
    <property type="entry name" value="HbpS-like"/>
    <property type="match status" value="1"/>
</dbReference>
<dbReference type="AlphaFoldDB" id="A0A427YX87"/>
<dbReference type="PANTHER" id="PTHR28255:SF1">
    <property type="entry name" value="UPF0303 PROTEIN YBR137W"/>
    <property type="match status" value="1"/>
</dbReference>
<dbReference type="InterPro" id="IPR010371">
    <property type="entry name" value="YBR137W-like"/>
</dbReference>
<accession>A0A427YX87</accession>
<dbReference type="OrthoDB" id="2209940at2759"/>
<dbReference type="EMBL" id="RSCD01000001">
    <property type="protein sequence ID" value="RSH95691.1"/>
    <property type="molecule type" value="Genomic_DNA"/>
</dbReference>
<dbReference type="Gene3D" id="3.30.450.150">
    <property type="entry name" value="Haem-degrading domain"/>
    <property type="match status" value="1"/>
</dbReference>
<name>A0A427YX87_9TREE</name>
<dbReference type="STRING" id="1890683.A0A427YX87"/>
<gene>
    <name evidence="1" type="ORF">EHS25_000783</name>
</gene>
<protein>
    <recommendedName>
        <fullName evidence="3">DUF967 domain protein</fullName>
    </recommendedName>
</protein>
<reference evidence="1 2" key="1">
    <citation type="submission" date="2018-11" db="EMBL/GenBank/DDBJ databases">
        <title>Genome sequence of Saitozyma podzolica DSM 27192.</title>
        <authorList>
            <person name="Aliyu H."/>
            <person name="Gorte O."/>
            <person name="Ochsenreither K."/>
        </authorList>
    </citation>
    <scope>NUCLEOTIDE SEQUENCE [LARGE SCALE GENOMIC DNA]</scope>
    <source>
        <strain evidence="1 2">DSM 27192</strain>
    </source>
</reference>
<comment type="caution">
    <text evidence="1">The sequence shown here is derived from an EMBL/GenBank/DDBJ whole genome shotgun (WGS) entry which is preliminary data.</text>
</comment>
<dbReference type="InterPro" id="IPR038084">
    <property type="entry name" value="PduO/GlcC-like_sf"/>
</dbReference>
<dbReference type="Proteomes" id="UP000279259">
    <property type="component" value="Unassembled WGS sequence"/>
</dbReference>
<evidence type="ECO:0000313" key="1">
    <source>
        <dbReference type="EMBL" id="RSH95691.1"/>
    </source>
</evidence>
<dbReference type="PANTHER" id="PTHR28255">
    <property type="match status" value="1"/>
</dbReference>
<dbReference type="SUPFAM" id="SSF143744">
    <property type="entry name" value="GlcG-like"/>
    <property type="match status" value="1"/>
</dbReference>
<organism evidence="1 2">
    <name type="scientific">Saitozyma podzolica</name>
    <dbReference type="NCBI Taxonomy" id="1890683"/>
    <lineage>
        <taxon>Eukaryota</taxon>
        <taxon>Fungi</taxon>
        <taxon>Dikarya</taxon>
        <taxon>Basidiomycota</taxon>
        <taxon>Agaricomycotina</taxon>
        <taxon>Tremellomycetes</taxon>
        <taxon>Tremellales</taxon>
        <taxon>Trimorphomycetaceae</taxon>
        <taxon>Saitozyma</taxon>
    </lineage>
</organism>
<sequence>MRKATDVDDTSPELLSILQAHKKELVLPSFNHEIAWELGTLLRARFIKEKVPSGHSAAIQIRAFPEGHLKHASILFATTVGSVPPGIGSLVAGKANVVKWSGTSTYLTRTRFKSAGIDLAEFGLTSPEYFMHGGGFPVRLANHPTPVAVIVVSGMPSQAEDHQLIVDTLVEYLPSLQKV</sequence>
<evidence type="ECO:0008006" key="3">
    <source>
        <dbReference type="Google" id="ProtNLM"/>
    </source>
</evidence>